<feature type="transmembrane region" description="Helical" evidence="12">
    <location>
        <begin position="224"/>
        <end position="242"/>
    </location>
</feature>
<evidence type="ECO:0000256" key="2">
    <source>
        <dbReference type="ARBA" id="ARBA00009819"/>
    </source>
</evidence>
<keyword evidence="5 12" id="KW-0349">Heme</keyword>
<evidence type="ECO:0000256" key="8">
    <source>
        <dbReference type="ARBA" id="ARBA00022982"/>
    </source>
</evidence>
<comment type="similarity">
    <text evidence="2 12">Belongs to the cytochrome ubiquinol oxidase subunit 1 family.</text>
</comment>
<evidence type="ECO:0000256" key="3">
    <source>
        <dbReference type="ARBA" id="ARBA00022448"/>
    </source>
</evidence>
<protein>
    <submittedName>
        <fullName evidence="13">Cytochrome ubiquinol oxidase subunit I</fullName>
    </submittedName>
</protein>
<sequence length="479" mass="53740">MALMSIGVLSLARWQFAMTTVFHFFFVPFSIGMAFVVALMETMYVVKKNEVYKKMAQFWGKIFLLSFAVGVVTGIIQEFQFGMNWSNYSRFMGDIFGAPLAIEALLAFFMESVFIGIWMFTWNRFKPKTHVIFIWLTMLGSMLSAIWILAANSFMQHPTGFAINASTGRVKMTSFGAIVSNPQLWNVFPHVITGAILTAATVVTGIAAFGLLRKHSNHFFKKSMRVGLWVMLFSGIAVIIAGDFQTQRIIQDQPMKFAATEGLYKDTGKSADWTVIGTFDTDKHEVKSSIEIPKALSILAYHKTTGSVQGMNSLNKEFHAKYDKKYGSDMNYYVPVKTLFWSFRVMAGGSALLLLLAIIGLAMTGKNSKIENRRGFLWILGIATYTPFVFNSAGWFITEFGRYPWLVYGLQTIADGVSPTTTVGQMWFTNIVYFLMFSLMGAIMVFYSRKIMIKGPDNLDMAYGKSADSDPFSKEAFGA</sequence>
<feature type="transmembrane region" description="Helical" evidence="12">
    <location>
        <begin position="58"/>
        <end position="76"/>
    </location>
</feature>
<dbReference type="PIRSF" id="PIRSF006446">
    <property type="entry name" value="Cyt_quinol_oxidase_1"/>
    <property type="match status" value="1"/>
</dbReference>
<feature type="transmembrane region" description="Helical" evidence="12">
    <location>
        <begin position="132"/>
        <end position="150"/>
    </location>
</feature>
<evidence type="ECO:0000313" key="14">
    <source>
        <dbReference type="Proteomes" id="UP001597267"/>
    </source>
</evidence>
<proteinExistence type="inferred from homology"/>
<organism evidence="13 14">
    <name type="scientific">Agrilactobacillus yilanensis</name>
    <dbReference type="NCBI Taxonomy" id="2485997"/>
    <lineage>
        <taxon>Bacteria</taxon>
        <taxon>Bacillati</taxon>
        <taxon>Bacillota</taxon>
        <taxon>Bacilli</taxon>
        <taxon>Lactobacillales</taxon>
        <taxon>Lactobacillaceae</taxon>
        <taxon>Agrilactobacillus</taxon>
    </lineage>
</organism>
<feature type="transmembrane region" description="Helical" evidence="12">
    <location>
        <begin position="191"/>
        <end position="212"/>
    </location>
</feature>
<keyword evidence="6 12" id="KW-0812">Transmembrane</keyword>
<evidence type="ECO:0000256" key="6">
    <source>
        <dbReference type="ARBA" id="ARBA00022692"/>
    </source>
</evidence>
<comment type="caution">
    <text evidence="13">The sequence shown here is derived from an EMBL/GenBank/DDBJ whole genome shotgun (WGS) entry which is preliminary data.</text>
</comment>
<name>A0ABW4J7U1_9LACO</name>
<keyword evidence="9 12" id="KW-1133">Transmembrane helix</keyword>
<evidence type="ECO:0000256" key="5">
    <source>
        <dbReference type="ARBA" id="ARBA00022617"/>
    </source>
</evidence>
<reference evidence="14" key="1">
    <citation type="journal article" date="2019" name="Int. J. Syst. Evol. Microbiol.">
        <title>The Global Catalogue of Microorganisms (GCM) 10K type strain sequencing project: providing services to taxonomists for standard genome sequencing and annotation.</title>
        <authorList>
            <consortium name="The Broad Institute Genomics Platform"/>
            <consortium name="The Broad Institute Genome Sequencing Center for Infectious Disease"/>
            <person name="Wu L."/>
            <person name="Ma J."/>
        </authorList>
    </citation>
    <scope>NUCLEOTIDE SEQUENCE [LARGE SCALE GENOMIC DNA]</scope>
    <source>
        <strain evidence="14">CCM 8896</strain>
    </source>
</reference>
<evidence type="ECO:0000256" key="7">
    <source>
        <dbReference type="ARBA" id="ARBA00022723"/>
    </source>
</evidence>
<dbReference type="Proteomes" id="UP001597267">
    <property type="component" value="Unassembled WGS sequence"/>
</dbReference>
<dbReference type="InterPro" id="IPR002585">
    <property type="entry name" value="Cyt-d_ubiquinol_oxidase_su_1"/>
</dbReference>
<evidence type="ECO:0000256" key="12">
    <source>
        <dbReference type="PIRNR" id="PIRNR006446"/>
    </source>
</evidence>
<evidence type="ECO:0000256" key="10">
    <source>
        <dbReference type="ARBA" id="ARBA00023004"/>
    </source>
</evidence>
<feature type="transmembrane region" description="Helical" evidence="12">
    <location>
        <begin position="339"/>
        <end position="363"/>
    </location>
</feature>
<keyword evidence="3 12" id="KW-0813">Transport</keyword>
<accession>A0ABW4J7U1</accession>
<feature type="transmembrane region" description="Helical" evidence="12">
    <location>
        <begin position="427"/>
        <end position="447"/>
    </location>
</feature>
<dbReference type="PANTHER" id="PTHR30365:SF15">
    <property type="entry name" value="CYTOCHROME BD UBIQUINOL OXIDASE SUBUNIT 1"/>
    <property type="match status" value="1"/>
</dbReference>
<keyword evidence="4 12" id="KW-1003">Cell membrane</keyword>
<comment type="subcellular location">
    <subcellularLocation>
        <location evidence="1">Cell membrane</location>
        <topology evidence="1">Multi-pass membrane protein</topology>
    </subcellularLocation>
</comment>
<evidence type="ECO:0000256" key="9">
    <source>
        <dbReference type="ARBA" id="ARBA00022989"/>
    </source>
</evidence>
<gene>
    <name evidence="13" type="ORF">ACFQ5M_09850</name>
</gene>
<feature type="transmembrane region" description="Helical" evidence="12">
    <location>
        <begin position="20"/>
        <end position="46"/>
    </location>
</feature>
<feature type="transmembrane region" description="Helical" evidence="12">
    <location>
        <begin position="375"/>
        <end position="397"/>
    </location>
</feature>
<keyword evidence="10 12" id="KW-0408">Iron</keyword>
<dbReference type="EMBL" id="JBHTOP010000026">
    <property type="protein sequence ID" value="MFD1672401.1"/>
    <property type="molecule type" value="Genomic_DNA"/>
</dbReference>
<dbReference type="PANTHER" id="PTHR30365">
    <property type="entry name" value="CYTOCHROME D UBIQUINOL OXIDASE"/>
    <property type="match status" value="1"/>
</dbReference>
<keyword evidence="8 12" id="KW-0249">Electron transport</keyword>
<dbReference type="Pfam" id="PF01654">
    <property type="entry name" value="Cyt_bd_oxida_I"/>
    <property type="match status" value="1"/>
</dbReference>
<evidence type="ECO:0000256" key="11">
    <source>
        <dbReference type="ARBA" id="ARBA00023136"/>
    </source>
</evidence>
<evidence type="ECO:0000313" key="13">
    <source>
        <dbReference type="EMBL" id="MFD1672401.1"/>
    </source>
</evidence>
<keyword evidence="7 12" id="KW-0479">Metal-binding</keyword>
<evidence type="ECO:0000256" key="1">
    <source>
        <dbReference type="ARBA" id="ARBA00004651"/>
    </source>
</evidence>
<feature type="transmembrane region" description="Helical" evidence="12">
    <location>
        <begin position="96"/>
        <end position="120"/>
    </location>
</feature>
<evidence type="ECO:0000256" key="4">
    <source>
        <dbReference type="ARBA" id="ARBA00022475"/>
    </source>
</evidence>
<dbReference type="RefSeq" id="WP_125712219.1">
    <property type="nucleotide sequence ID" value="NZ_JBHTOP010000026.1"/>
</dbReference>
<keyword evidence="14" id="KW-1185">Reference proteome</keyword>
<keyword evidence="11 12" id="KW-0472">Membrane</keyword>